<dbReference type="Proteomes" id="UP001156690">
    <property type="component" value="Unassembled WGS sequence"/>
</dbReference>
<dbReference type="SUPFAM" id="SSF56925">
    <property type="entry name" value="OMPA-like"/>
    <property type="match status" value="1"/>
</dbReference>
<dbReference type="EMBL" id="BSNX01000009">
    <property type="protein sequence ID" value="GLQ71956.1"/>
    <property type="molecule type" value="Genomic_DNA"/>
</dbReference>
<evidence type="ECO:0000259" key="3">
    <source>
        <dbReference type="Pfam" id="PF22829"/>
    </source>
</evidence>
<sequence>MKPVQLSWITAAMLGLSTMAHAGFDGASSDNTVRQVGVSEVYVPFFHQKGKAGIGKAGGKRVDFQSLANRASGIFGTTRNGIHTSGNYHFSNTHYNFAKAANQDVWFGEWYEGDQDTGFNNRVVYYVGDDTGTTVPTSGVATYSVAGINKFSGSNKLNGTFTANFGTQTLTGNIANSSLSVGVNASINASTAAFTGSATASVNGGAATNGASQGHFFGANASALAGIATFTNSDLDTAFGGSKN</sequence>
<dbReference type="AlphaFoldDB" id="A0AAV5NPL2"/>
<dbReference type="Pfam" id="PF22829">
    <property type="entry name" value="HphA_C"/>
    <property type="match status" value="1"/>
</dbReference>
<dbReference type="InterPro" id="IPR054843">
    <property type="entry name" value="Slam_hemophilin_C"/>
</dbReference>
<keyword evidence="5" id="KW-1185">Reference proteome</keyword>
<feature type="domain" description="HphA N-terminal heme-binding" evidence="2">
    <location>
        <begin position="21"/>
        <end position="114"/>
    </location>
</feature>
<feature type="chain" id="PRO_5043697343" description="Transferrin-binding protein B C-lobe/N-lobe beta barrel domain-containing protein" evidence="1">
    <location>
        <begin position="23"/>
        <end position="244"/>
    </location>
</feature>
<evidence type="ECO:0000256" key="1">
    <source>
        <dbReference type="SAM" id="SignalP"/>
    </source>
</evidence>
<dbReference type="NCBIfam" id="NF041636">
    <property type="entry name" value="slam_lipo"/>
    <property type="match status" value="1"/>
</dbReference>
<reference evidence="5" key="1">
    <citation type="journal article" date="2019" name="Int. J. Syst. Evol. Microbiol.">
        <title>The Global Catalogue of Microorganisms (GCM) 10K type strain sequencing project: providing services to taxonomists for standard genome sequencing and annotation.</title>
        <authorList>
            <consortium name="The Broad Institute Genomics Platform"/>
            <consortium name="The Broad Institute Genome Sequencing Center for Infectious Disease"/>
            <person name="Wu L."/>
            <person name="Ma J."/>
        </authorList>
    </citation>
    <scope>NUCLEOTIDE SEQUENCE [LARGE SCALE GENOMIC DNA]</scope>
    <source>
        <strain evidence="5">NBRC 15640</strain>
    </source>
</reference>
<dbReference type="Pfam" id="PF22828">
    <property type="entry name" value="HphA_N"/>
    <property type="match status" value="1"/>
</dbReference>
<dbReference type="Gene3D" id="2.40.160.90">
    <property type="match status" value="1"/>
</dbReference>
<evidence type="ECO:0000259" key="2">
    <source>
        <dbReference type="Pfam" id="PF22828"/>
    </source>
</evidence>
<name>A0AAV5NPL2_9VIBR</name>
<proteinExistence type="predicted"/>
<accession>A0AAV5NPL2</accession>
<evidence type="ECO:0000313" key="5">
    <source>
        <dbReference type="Proteomes" id="UP001156690"/>
    </source>
</evidence>
<dbReference type="InterPro" id="IPR011250">
    <property type="entry name" value="OMP/PagP_B-barrel"/>
</dbReference>
<feature type="signal peptide" evidence="1">
    <location>
        <begin position="1"/>
        <end position="22"/>
    </location>
</feature>
<dbReference type="InterPro" id="IPR054536">
    <property type="entry name" value="HphA_C"/>
</dbReference>
<feature type="domain" description="HphA C-terminal" evidence="3">
    <location>
        <begin position="133"/>
        <end position="243"/>
    </location>
</feature>
<keyword evidence="1" id="KW-0732">Signal</keyword>
<dbReference type="RefSeq" id="WP_126609546.1">
    <property type="nucleotide sequence ID" value="NZ_AP025144.1"/>
</dbReference>
<evidence type="ECO:0000313" key="4">
    <source>
        <dbReference type="EMBL" id="GLQ71956.1"/>
    </source>
</evidence>
<organism evidence="4 5">
    <name type="scientific">Vibrio penaeicida</name>
    <dbReference type="NCBI Taxonomy" id="104609"/>
    <lineage>
        <taxon>Bacteria</taxon>
        <taxon>Pseudomonadati</taxon>
        <taxon>Pseudomonadota</taxon>
        <taxon>Gammaproteobacteria</taxon>
        <taxon>Vibrionales</taxon>
        <taxon>Vibrionaceae</taxon>
        <taxon>Vibrio</taxon>
    </lineage>
</organism>
<protein>
    <recommendedName>
        <fullName evidence="6">Transferrin-binding protein B C-lobe/N-lobe beta barrel domain-containing protein</fullName>
    </recommendedName>
</protein>
<gene>
    <name evidence="4" type="ORF">GCM10007932_13160</name>
</gene>
<dbReference type="InterPro" id="IPR054535">
    <property type="entry name" value="HphA_N"/>
</dbReference>
<evidence type="ECO:0008006" key="6">
    <source>
        <dbReference type="Google" id="ProtNLM"/>
    </source>
</evidence>
<comment type="caution">
    <text evidence="4">The sequence shown here is derived from an EMBL/GenBank/DDBJ whole genome shotgun (WGS) entry which is preliminary data.</text>
</comment>